<feature type="compositionally biased region" description="Acidic residues" evidence="1">
    <location>
        <begin position="45"/>
        <end position="55"/>
    </location>
</feature>
<dbReference type="SUPFAM" id="SSF49764">
    <property type="entry name" value="HSP20-like chaperones"/>
    <property type="match status" value="1"/>
</dbReference>
<proteinExistence type="predicted"/>
<dbReference type="AlphaFoldDB" id="A0A9P1C1J4"/>
<dbReference type="Gene3D" id="2.60.40.790">
    <property type="match status" value="1"/>
</dbReference>
<dbReference type="OrthoDB" id="428725at2759"/>
<reference evidence="2" key="1">
    <citation type="submission" date="2022-10" db="EMBL/GenBank/DDBJ databases">
        <authorList>
            <person name="Chen Y."/>
            <person name="Dougan E. K."/>
            <person name="Chan C."/>
            <person name="Rhodes N."/>
            <person name="Thang M."/>
        </authorList>
    </citation>
    <scope>NUCLEOTIDE SEQUENCE</scope>
</reference>
<dbReference type="EMBL" id="CAMXCT010000772">
    <property type="protein sequence ID" value="CAI3983067.1"/>
    <property type="molecule type" value="Genomic_DNA"/>
</dbReference>
<evidence type="ECO:0000256" key="1">
    <source>
        <dbReference type="SAM" id="MobiDB-lite"/>
    </source>
</evidence>
<feature type="compositionally biased region" description="Low complexity" evidence="1">
    <location>
        <begin position="58"/>
        <end position="69"/>
    </location>
</feature>
<evidence type="ECO:0000313" key="3">
    <source>
        <dbReference type="EMBL" id="CAL4770379.1"/>
    </source>
</evidence>
<evidence type="ECO:0000313" key="4">
    <source>
        <dbReference type="Proteomes" id="UP001152797"/>
    </source>
</evidence>
<protein>
    <recommendedName>
        <fullName evidence="5">CS domain-containing protein</fullName>
    </recommendedName>
</protein>
<dbReference type="EMBL" id="CAMXCT020000772">
    <property type="protein sequence ID" value="CAL1136442.1"/>
    <property type="molecule type" value="Genomic_DNA"/>
</dbReference>
<sequence>MHRQCAGVPTALKNALENGSISELLEDVRNTVRRVSGRLFFQDEAEEVTATDEEPDTHTASASSSHAPAGGLDLEADRVPTWAKKTAEPMTKYMFLDEGGDKGLGQMNIVVILTMVIAFRIPPALLASVQAVKAEELELSSFSDVYAKFEVPAAEKHEQSFSLLVLSDGRVWRLQGRLFGPVRAEECSTSLSPSGHKVVVTLRKTDAKMKWHRLIESTGT</sequence>
<feature type="region of interest" description="Disordered" evidence="1">
    <location>
        <begin position="45"/>
        <end position="72"/>
    </location>
</feature>
<evidence type="ECO:0008006" key="5">
    <source>
        <dbReference type="Google" id="ProtNLM"/>
    </source>
</evidence>
<reference evidence="3 4" key="2">
    <citation type="submission" date="2024-05" db="EMBL/GenBank/DDBJ databases">
        <authorList>
            <person name="Chen Y."/>
            <person name="Shah S."/>
            <person name="Dougan E. K."/>
            <person name="Thang M."/>
            <person name="Chan C."/>
        </authorList>
    </citation>
    <scope>NUCLEOTIDE SEQUENCE [LARGE SCALE GENOMIC DNA]</scope>
</reference>
<organism evidence="2">
    <name type="scientific">Cladocopium goreaui</name>
    <dbReference type="NCBI Taxonomy" id="2562237"/>
    <lineage>
        <taxon>Eukaryota</taxon>
        <taxon>Sar</taxon>
        <taxon>Alveolata</taxon>
        <taxon>Dinophyceae</taxon>
        <taxon>Suessiales</taxon>
        <taxon>Symbiodiniaceae</taxon>
        <taxon>Cladocopium</taxon>
    </lineage>
</organism>
<keyword evidence="4" id="KW-1185">Reference proteome</keyword>
<dbReference type="EMBL" id="CAMXCT030000772">
    <property type="protein sequence ID" value="CAL4770379.1"/>
    <property type="molecule type" value="Genomic_DNA"/>
</dbReference>
<comment type="caution">
    <text evidence="2">The sequence shown here is derived from an EMBL/GenBank/DDBJ whole genome shotgun (WGS) entry which is preliminary data.</text>
</comment>
<dbReference type="InterPro" id="IPR008978">
    <property type="entry name" value="HSP20-like_chaperone"/>
</dbReference>
<gene>
    <name evidence="2" type="ORF">C1SCF055_LOCUS10713</name>
</gene>
<dbReference type="CDD" id="cd06463">
    <property type="entry name" value="p23_like"/>
    <property type="match status" value="1"/>
</dbReference>
<evidence type="ECO:0000313" key="2">
    <source>
        <dbReference type="EMBL" id="CAI3983067.1"/>
    </source>
</evidence>
<dbReference type="Proteomes" id="UP001152797">
    <property type="component" value="Unassembled WGS sequence"/>
</dbReference>
<name>A0A9P1C1J4_9DINO</name>
<accession>A0A9P1C1J4</accession>